<feature type="region of interest" description="Disordered" evidence="1">
    <location>
        <begin position="253"/>
        <end position="310"/>
    </location>
</feature>
<sequence>MPPQRTLKAPKPATKKLRRLLSFGRSAKGSRTVEFAESPIPDMSAAALTAQQQLAVSAFLAMAHKSVAETPAVAVLEQQQQPEVKPGITRAQTCPNLSTLETRHVSLAARKVSDNILQPRPRPVIRIRTGDANGPSPIWGEEKKAAAAASPSASDEDPQPRCVSRVESAVGETSPVGSAAWSIFRSPWSFASRATIPENCQANSPLRFTGEGGETATEKEEDGLCESPKFLAPEPNSSVIPFLGNFGTLSSLSTLSRPSRHHSRVGSGARLRTPESSAGSTSISSSSSSSSGSGSSISRHTASSSVSRRSIRAIPSEANLNRRFDSASRHTVPFWYIRKPVASTEDGDEGGALEMPFRTLCLNCRHIDLDALFRQDESDVLPPPRDFIVMGTLLSLMTRTNCRLCQLAARIIAHDASSDISADLSDEARSAQQMSTLVDLLDETYYLCPARLPTPRNSPELFFFSSEDVRAGSWPRRSMAIRPIDTGTEEYADGKQQHSPSTTKCSGRLLRSPSEMDLDWVRDRLRACEQCSRGTEPAMDKRDHQQQHHPVRVIDVQNMCLVDLHEDDRYVALSYVCGAAAQGSMLLLGAASERALRHPKGLLHFWDSVPRTIQDAIKLVREIGERHLWVDALWIVAHALHHYLTVKWFSVPTHTTHLNDAYGEITASALTVCACGGDDATHGLPGVEPGTRKHSRQVVEMVGGQMIGSVMSSPYHCDATGKAGKGQKGSGKEGNKPSGNKARRGPSQWDTRAWTLQEQVLSPRRLLVTDQCLIWCCPHGQTVEDENGPRCGDYNSGTDTEPAGCQPVHMLDRIMSACILGGGPALDPRPSNMDVYARIVSAYTSRDLSDARDAERAIMGLLRHLEPAFMGPFTGGLPETELGAALMWCPLGSTLRRLDPASGEPIFPSWSWLGWTGQAAYPWLEGRTMPMSEEAGSPLLWRNMAPVVEDAHDAWFTGSDLRLNGLPHPASHGHVRDGWTYTDTDNENKMRDCDDGRTGGRWLNPVLPAPEGGGGGRIYQFFSAKHPHRLHFRTLAARFVLEDMVRVREATNIRGDGGTKQQQLVHVVRVLNDRGFAAGYIYAGATTAQDRTWTPPAGSRREFVVLSRASTRPDPRVGQELLHATPLGDLASVYSMESLLGGGGGGGGGVHRLRAPKRRGSDCDEQHHDEAAHFDTRLYDAGTPWGLFNVMMIEWQRKKKSGPKSGDEEEFEDVAERITVGRIHVAAFMEAAPVEKYVVLE</sequence>
<evidence type="ECO:0000256" key="1">
    <source>
        <dbReference type="SAM" id="MobiDB-lite"/>
    </source>
</evidence>
<gene>
    <name evidence="3" type="ORF">MAPG_09315</name>
</gene>
<dbReference type="eggNOG" id="ENOG502RNNU">
    <property type="taxonomic scope" value="Eukaryota"/>
</dbReference>
<evidence type="ECO:0000313" key="5">
    <source>
        <dbReference type="Proteomes" id="UP000011715"/>
    </source>
</evidence>
<evidence type="ECO:0000313" key="4">
    <source>
        <dbReference type="EnsemblFungi" id="MAPG_09315T0"/>
    </source>
</evidence>
<reference evidence="4" key="5">
    <citation type="submission" date="2015-06" db="UniProtKB">
        <authorList>
            <consortium name="EnsemblFungi"/>
        </authorList>
    </citation>
    <scope>IDENTIFICATION</scope>
    <source>
        <strain evidence="4">ATCC 64411</strain>
    </source>
</reference>
<reference evidence="5" key="2">
    <citation type="submission" date="2010-05" db="EMBL/GenBank/DDBJ databases">
        <title>The genome sequence of Magnaporthe poae strain ATCC 64411.</title>
        <authorList>
            <person name="Ma L.-J."/>
            <person name="Dead R."/>
            <person name="Young S."/>
            <person name="Zeng Q."/>
            <person name="Koehrsen M."/>
            <person name="Alvarado L."/>
            <person name="Berlin A."/>
            <person name="Chapman S.B."/>
            <person name="Chen Z."/>
            <person name="Freedman E."/>
            <person name="Gellesch M."/>
            <person name="Goldberg J."/>
            <person name="Griggs A."/>
            <person name="Gujja S."/>
            <person name="Heilman E.R."/>
            <person name="Heiman D."/>
            <person name="Hepburn T."/>
            <person name="Howarth C."/>
            <person name="Jen D."/>
            <person name="Larson L."/>
            <person name="Mehta T."/>
            <person name="Neiman D."/>
            <person name="Pearson M."/>
            <person name="Roberts A."/>
            <person name="Saif S."/>
            <person name="Shea T."/>
            <person name="Shenoy N."/>
            <person name="Sisk P."/>
            <person name="Stolte C."/>
            <person name="Sykes S."/>
            <person name="Walk T."/>
            <person name="White J."/>
            <person name="Yandava C."/>
            <person name="Haas B."/>
            <person name="Nusbaum C."/>
            <person name="Birren B."/>
        </authorList>
    </citation>
    <scope>NUCLEOTIDE SEQUENCE [LARGE SCALE GENOMIC DNA]</scope>
    <source>
        <strain evidence="5">ATCC 64411 / 73-15</strain>
    </source>
</reference>
<accession>A0A0C4E9L9</accession>
<dbReference type="OMA" id="FNVMMIE"/>
<feature type="domain" description="Heterokaryon incompatibility" evidence="2">
    <location>
        <begin position="570"/>
        <end position="758"/>
    </location>
</feature>
<dbReference type="Proteomes" id="UP000011715">
    <property type="component" value="Unassembled WGS sequence"/>
</dbReference>
<dbReference type="EMBL" id="ADBL01002279">
    <property type="status" value="NOT_ANNOTATED_CDS"/>
    <property type="molecule type" value="Genomic_DNA"/>
</dbReference>
<dbReference type="AlphaFoldDB" id="A0A0C4E9L9"/>
<dbReference type="PANTHER" id="PTHR33112">
    <property type="entry name" value="DOMAIN PROTEIN, PUTATIVE-RELATED"/>
    <property type="match status" value="1"/>
</dbReference>
<dbReference type="Pfam" id="PF06985">
    <property type="entry name" value="HET"/>
    <property type="match status" value="1"/>
</dbReference>
<dbReference type="OrthoDB" id="2975793at2759"/>
<evidence type="ECO:0000259" key="2">
    <source>
        <dbReference type="Pfam" id="PF06985"/>
    </source>
</evidence>
<feature type="region of interest" description="Disordered" evidence="1">
    <location>
        <begin position="718"/>
        <end position="751"/>
    </location>
</feature>
<feature type="region of interest" description="Disordered" evidence="1">
    <location>
        <begin position="126"/>
        <end position="161"/>
    </location>
</feature>
<reference evidence="3" key="3">
    <citation type="submission" date="2011-03" db="EMBL/GenBank/DDBJ databases">
        <title>Annotation of Magnaporthe poae ATCC 64411.</title>
        <authorList>
            <person name="Ma L.-J."/>
            <person name="Dead R."/>
            <person name="Young S.K."/>
            <person name="Zeng Q."/>
            <person name="Gargeya S."/>
            <person name="Fitzgerald M."/>
            <person name="Haas B."/>
            <person name="Abouelleil A."/>
            <person name="Alvarado L."/>
            <person name="Arachchi H.M."/>
            <person name="Berlin A."/>
            <person name="Brown A."/>
            <person name="Chapman S.B."/>
            <person name="Chen Z."/>
            <person name="Dunbar C."/>
            <person name="Freedman E."/>
            <person name="Gearin G."/>
            <person name="Gellesch M."/>
            <person name="Goldberg J."/>
            <person name="Griggs A."/>
            <person name="Gujja S."/>
            <person name="Heiman D."/>
            <person name="Howarth C."/>
            <person name="Larson L."/>
            <person name="Lui A."/>
            <person name="MacDonald P.J.P."/>
            <person name="Mehta T."/>
            <person name="Montmayeur A."/>
            <person name="Murphy C."/>
            <person name="Neiman D."/>
            <person name="Pearson M."/>
            <person name="Priest M."/>
            <person name="Roberts A."/>
            <person name="Saif S."/>
            <person name="Shea T."/>
            <person name="Shenoy N."/>
            <person name="Sisk P."/>
            <person name="Stolte C."/>
            <person name="Sykes S."/>
            <person name="Yandava C."/>
            <person name="Wortman J."/>
            <person name="Nusbaum C."/>
            <person name="Birren B."/>
        </authorList>
    </citation>
    <scope>NUCLEOTIDE SEQUENCE</scope>
    <source>
        <strain evidence="3">ATCC 64411</strain>
    </source>
</reference>
<dbReference type="PANTHER" id="PTHR33112:SF12">
    <property type="entry name" value="HETEROKARYON INCOMPATIBILITY DOMAIN-CONTAINING PROTEIN"/>
    <property type="match status" value="1"/>
</dbReference>
<proteinExistence type="predicted"/>
<name>A0A0C4E9L9_MAGP6</name>
<reference evidence="4" key="4">
    <citation type="journal article" date="2015" name="G3 (Bethesda)">
        <title>Genome sequences of three phytopathogenic species of the Magnaporthaceae family of fungi.</title>
        <authorList>
            <person name="Okagaki L.H."/>
            <person name="Nunes C.C."/>
            <person name="Sailsbery J."/>
            <person name="Clay B."/>
            <person name="Brown D."/>
            <person name="John T."/>
            <person name="Oh Y."/>
            <person name="Young N."/>
            <person name="Fitzgerald M."/>
            <person name="Haas B.J."/>
            <person name="Zeng Q."/>
            <person name="Young S."/>
            <person name="Adiconis X."/>
            <person name="Fan L."/>
            <person name="Levin J.Z."/>
            <person name="Mitchell T.K."/>
            <person name="Okubara P.A."/>
            <person name="Farman M.L."/>
            <person name="Kohn L.M."/>
            <person name="Birren B."/>
            <person name="Ma L.-J."/>
            <person name="Dean R.A."/>
        </authorList>
    </citation>
    <scope>NUCLEOTIDE SEQUENCE</scope>
    <source>
        <strain evidence="4">ATCC 64411 / 73-15</strain>
    </source>
</reference>
<reference evidence="3" key="1">
    <citation type="submission" date="2010-05" db="EMBL/GenBank/DDBJ databases">
        <title>The Genome Sequence of Magnaporthe poae strain ATCC 64411.</title>
        <authorList>
            <consortium name="The Broad Institute Genome Sequencing Platform"/>
            <consortium name="Broad Institute Genome Sequencing Center for Infectious Disease"/>
            <person name="Ma L.-J."/>
            <person name="Dead R."/>
            <person name="Young S."/>
            <person name="Zeng Q."/>
            <person name="Koehrsen M."/>
            <person name="Alvarado L."/>
            <person name="Berlin A."/>
            <person name="Chapman S.B."/>
            <person name="Chen Z."/>
            <person name="Freedman E."/>
            <person name="Gellesch M."/>
            <person name="Goldberg J."/>
            <person name="Griggs A."/>
            <person name="Gujja S."/>
            <person name="Heilman E.R."/>
            <person name="Heiman D."/>
            <person name="Hepburn T."/>
            <person name="Howarth C."/>
            <person name="Jen D."/>
            <person name="Larson L."/>
            <person name="Mehta T."/>
            <person name="Neiman D."/>
            <person name="Pearson M."/>
            <person name="Roberts A."/>
            <person name="Saif S."/>
            <person name="Shea T."/>
            <person name="Shenoy N."/>
            <person name="Sisk P."/>
            <person name="Stolte C."/>
            <person name="Sykes S."/>
            <person name="Walk T."/>
            <person name="White J."/>
            <person name="Yandava C."/>
            <person name="Haas B."/>
            <person name="Nusbaum C."/>
            <person name="Birren B."/>
        </authorList>
    </citation>
    <scope>NUCLEOTIDE SEQUENCE</scope>
    <source>
        <strain evidence="3">ATCC 64411</strain>
    </source>
</reference>
<protein>
    <recommendedName>
        <fullName evidence="2">Heterokaryon incompatibility domain-containing protein</fullName>
    </recommendedName>
</protein>
<dbReference type="VEuPathDB" id="FungiDB:MAPG_09315"/>
<keyword evidence="5" id="KW-1185">Reference proteome</keyword>
<evidence type="ECO:0000313" key="3">
    <source>
        <dbReference type="EMBL" id="KLU90353.1"/>
    </source>
</evidence>
<feature type="compositionally biased region" description="Low complexity" evidence="1">
    <location>
        <begin position="276"/>
        <end position="310"/>
    </location>
</feature>
<organism evidence="4 5">
    <name type="scientific">Magnaporthiopsis poae (strain ATCC 64411 / 73-15)</name>
    <name type="common">Kentucky bluegrass fungus</name>
    <name type="synonym">Magnaporthe poae</name>
    <dbReference type="NCBI Taxonomy" id="644358"/>
    <lineage>
        <taxon>Eukaryota</taxon>
        <taxon>Fungi</taxon>
        <taxon>Dikarya</taxon>
        <taxon>Ascomycota</taxon>
        <taxon>Pezizomycotina</taxon>
        <taxon>Sordariomycetes</taxon>
        <taxon>Sordariomycetidae</taxon>
        <taxon>Magnaporthales</taxon>
        <taxon>Magnaporthaceae</taxon>
        <taxon>Magnaporthiopsis</taxon>
    </lineage>
</organism>
<feature type="region of interest" description="Disordered" evidence="1">
    <location>
        <begin position="202"/>
        <end position="224"/>
    </location>
</feature>
<dbReference type="InterPro" id="IPR010730">
    <property type="entry name" value="HET"/>
</dbReference>
<dbReference type="EnsemblFungi" id="MAPG_09315T0">
    <property type="protein sequence ID" value="MAPG_09315T0"/>
    <property type="gene ID" value="MAPG_09315"/>
</dbReference>
<dbReference type="STRING" id="644358.A0A0C4E9L9"/>
<dbReference type="EMBL" id="GL876974">
    <property type="protein sequence ID" value="KLU90353.1"/>
    <property type="molecule type" value="Genomic_DNA"/>
</dbReference>